<gene>
    <name evidence="1" type="ORF">BDBG_03444</name>
</gene>
<dbReference type="Proteomes" id="UP000002038">
    <property type="component" value="Unassembled WGS sequence"/>
</dbReference>
<proteinExistence type="predicted"/>
<dbReference type="RefSeq" id="XP_031577743.1">
    <property type="nucleotide sequence ID" value="XM_031721254.1"/>
</dbReference>
<dbReference type="GeneID" id="8505744"/>
<dbReference type="KEGG" id="bgh:BDBG_03444"/>
<dbReference type="OrthoDB" id="1933717at2759"/>
<organism evidence="1 2">
    <name type="scientific">Blastomyces gilchristii (strain SLH14081)</name>
    <name type="common">Blastomyces dermatitidis</name>
    <dbReference type="NCBI Taxonomy" id="559298"/>
    <lineage>
        <taxon>Eukaryota</taxon>
        <taxon>Fungi</taxon>
        <taxon>Dikarya</taxon>
        <taxon>Ascomycota</taxon>
        <taxon>Pezizomycotina</taxon>
        <taxon>Eurotiomycetes</taxon>
        <taxon>Eurotiomycetidae</taxon>
        <taxon>Onygenales</taxon>
        <taxon>Ajellomycetaceae</taxon>
        <taxon>Blastomyces</taxon>
    </lineage>
</organism>
<dbReference type="EMBL" id="GG657452">
    <property type="protein sequence ID" value="OAT07374.1"/>
    <property type="molecule type" value="Genomic_DNA"/>
</dbReference>
<protein>
    <submittedName>
        <fullName evidence="1">Uncharacterized protein</fullName>
    </submittedName>
</protein>
<evidence type="ECO:0000313" key="2">
    <source>
        <dbReference type="Proteomes" id="UP000002038"/>
    </source>
</evidence>
<keyword evidence="2" id="KW-1185">Reference proteome</keyword>
<reference evidence="2" key="1">
    <citation type="journal article" date="2015" name="PLoS Genet.">
        <title>The dynamic genome and transcriptome of the human fungal pathogen Blastomyces and close relative Emmonsia.</title>
        <authorList>
            <person name="Munoz J.F."/>
            <person name="Gauthier G.M."/>
            <person name="Desjardins C.A."/>
            <person name="Gallo J.E."/>
            <person name="Holder J."/>
            <person name="Sullivan T.D."/>
            <person name="Marty A.J."/>
            <person name="Carmen J.C."/>
            <person name="Chen Z."/>
            <person name="Ding L."/>
            <person name="Gujja S."/>
            <person name="Magrini V."/>
            <person name="Misas E."/>
            <person name="Mitreva M."/>
            <person name="Priest M."/>
            <person name="Saif S."/>
            <person name="Whiston E.A."/>
            <person name="Young S."/>
            <person name="Zeng Q."/>
            <person name="Goldman W.E."/>
            <person name="Mardis E.R."/>
            <person name="Taylor J.W."/>
            <person name="McEwen J.G."/>
            <person name="Clay O.K."/>
            <person name="Klein B.S."/>
            <person name="Cuomo C.A."/>
        </authorList>
    </citation>
    <scope>NUCLEOTIDE SEQUENCE [LARGE SCALE GENOMIC DNA]</scope>
    <source>
        <strain evidence="2">SLH14081</strain>
    </source>
</reference>
<sequence length="262" mass="29164">MAHFATKTVHKTPYPVHSQADQTVGITGGGGSIGSLSDIVKANNSDASAAFDTNARANLDMTQLFFSLIQVSLVVVGDFHHNPMAGIYASSKAAFLALLHRIATQEPVEKAQMVSFDPVYSGQFAVWATSYAVAMLHGRFIHSQWDVDELQAPDVKAKIENDEVFLKMGAIVLRVTYGRICHLRIVNSTFKDRRKLLCYMLQKGSPTRYHCNVIADEVRVEYAVIRYGRRARMVEKWVLTAVVREIHNTTSPLQPGRAVERT</sequence>
<dbReference type="AlphaFoldDB" id="A0A179UHB0"/>
<name>A0A179UHB0_BLAGS</name>
<accession>A0A179UHB0</accession>
<evidence type="ECO:0000313" key="1">
    <source>
        <dbReference type="EMBL" id="OAT07374.1"/>
    </source>
</evidence>
<dbReference type="VEuPathDB" id="FungiDB:BDBG_03444"/>